<keyword evidence="2" id="KW-1185">Reference proteome</keyword>
<sequence length="91" mass="10328">MGLLVLKKTTLLLIIISGSMLSASFAGRQWKYMDEYTMETSSDAKELPNKRCKEDSIGIHERMLKVNTKDYAGSYDPAPTFRKPPFKLIPN</sequence>
<dbReference type="EMBL" id="CM056813">
    <property type="protein sequence ID" value="KAJ8641355.1"/>
    <property type="molecule type" value="Genomic_DNA"/>
</dbReference>
<gene>
    <name evidence="1" type="ORF">MRB53_018049</name>
</gene>
<evidence type="ECO:0000313" key="1">
    <source>
        <dbReference type="EMBL" id="KAJ8641355.1"/>
    </source>
</evidence>
<accession>A0ACC2M6V0</accession>
<reference evidence="1 2" key="1">
    <citation type="journal article" date="2022" name="Hortic Res">
        <title>A haplotype resolved chromosomal level avocado genome allows analysis of novel avocado genes.</title>
        <authorList>
            <person name="Nath O."/>
            <person name="Fletcher S.J."/>
            <person name="Hayward A."/>
            <person name="Shaw L.M."/>
            <person name="Masouleh A.K."/>
            <person name="Furtado A."/>
            <person name="Henry R.J."/>
            <person name="Mitter N."/>
        </authorList>
    </citation>
    <scope>NUCLEOTIDE SEQUENCE [LARGE SCALE GENOMIC DNA]</scope>
    <source>
        <strain evidence="2">cv. Hass</strain>
    </source>
</reference>
<protein>
    <submittedName>
        <fullName evidence="1">Uncharacterized protein</fullName>
    </submittedName>
</protein>
<dbReference type="Proteomes" id="UP001234297">
    <property type="component" value="Chromosome 5"/>
</dbReference>
<comment type="caution">
    <text evidence="1">The sequence shown here is derived from an EMBL/GenBank/DDBJ whole genome shotgun (WGS) entry which is preliminary data.</text>
</comment>
<organism evidence="1 2">
    <name type="scientific">Persea americana</name>
    <name type="common">Avocado</name>
    <dbReference type="NCBI Taxonomy" id="3435"/>
    <lineage>
        <taxon>Eukaryota</taxon>
        <taxon>Viridiplantae</taxon>
        <taxon>Streptophyta</taxon>
        <taxon>Embryophyta</taxon>
        <taxon>Tracheophyta</taxon>
        <taxon>Spermatophyta</taxon>
        <taxon>Magnoliopsida</taxon>
        <taxon>Magnoliidae</taxon>
        <taxon>Laurales</taxon>
        <taxon>Lauraceae</taxon>
        <taxon>Persea</taxon>
    </lineage>
</organism>
<name>A0ACC2M6V0_PERAE</name>
<proteinExistence type="predicted"/>
<evidence type="ECO:0000313" key="2">
    <source>
        <dbReference type="Proteomes" id="UP001234297"/>
    </source>
</evidence>